<dbReference type="PANTHER" id="PTHR43281">
    <property type="entry name" value="FARNESYL DIPHOSPHATE SYNTHASE"/>
    <property type="match status" value="1"/>
</dbReference>
<keyword evidence="13" id="KW-0472">Membrane</keyword>
<evidence type="ECO:0000256" key="3">
    <source>
        <dbReference type="ARBA" id="ARBA00012439"/>
    </source>
</evidence>
<accession>A0A401IU66</accession>
<keyword evidence="15" id="KW-1185">Reference proteome</keyword>
<evidence type="ECO:0000313" key="14">
    <source>
        <dbReference type="EMBL" id="GBG95072.1"/>
    </source>
</evidence>
<keyword evidence="8" id="KW-0414">Isoprene biosynthesis</keyword>
<comment type="similarity">
    <text evidence="2 12">Belongs to the FPP/GGPP synthase family.</text>
</comment>
<name>A0A401IU66_9LACO</name>
<evidence type="ECO:0000313" key="15">
    <source>
        <dbReference type="Proteomes" id="UP000286848"/>
    </source>
</evidence>
<evidence type="ECO:0000256" key="8">
    <source>
        <dbReference type="ARBA" id="ARBA00023229"/>
    </source>
</evidence>
<feature type="transmembrane region" description="Helical" evidence="13">
    <location>
        <begin position="52"/>
        <end position="73"/>
    </location>
</feature>
<evidence type="ECO:0000256" key="13">
    <source>
        <dbReference type="SAM" id="Phobius"/>
    </source>
</evidence>
<keyword evidence="13" id="KW-0812">Transmembrane</keyword>
<dbReference type="FunFam" id="1.10.600.10:FF:000001">
    <property type="entry name" value="Geranylgeranyl diphosphate synthase"/>
    <property type="match status" value="1"/>
</dbReference>
<evidence type="ECO:0000256" key="11">
    <source>
        <dbReference type="ARBA" id="ARBA00049399"/>
    </source>
</evidence>
<protein>
    <recommendedName>
        <fullName evidence="4">Farnesyl diphosphate synthase</fullName>
        <ecNumber evidence="3">2.5.1.10</ecNumber>
    </recommendedName>
    <alternativeName>
        <fullName evidence="10">(2E,6E)-farnesyl diphosphate synthase</fullName>
    </alternativeName>
    <alternativeName>
        <fullName evidence="9">Geranyltranstransferase</fullName>
    </alternativeName>
</protein>
<dbReference type="SUPFAM" id="SSF48576">
    <property type="entry name" value="Terpenoid synthases"/>
    <property type="match status" value="1"/>
</dbReference>
<dbReference type="EC" id="2.5.1.10" evidence="3"/>
<dbReference type="InterPro" id="IPR033749">
    <property type="entry name" value="Polyprenyl_synt_CS"/>
</dbReference>
<dbReference type="Gene3D" id="1.10.600.10">
    <property type="entry name" value="Farnesyl Diphosphate Synthase"/>
    <property type="match status" value="1"/>
</dbReference>
<evidence type="ECO:0000256" key="5">
    <source>
        <dbReference type="ARBA" id="ARBA00022679"/>
    </source>
</evidence>
<dbReference type="GO" id="GO:0004337">
    <property type="term" value="F:(2E,6E)-farnesyl diphosphate synthase activity"/>
    <property type="evidence" value="ECO:0007669"/>
    <property type="project" value="UniProtKB-EC"/>
</dbReference>
<reference evidence="14 15" key="1">
    <citation type="journal article" date="2019" name="Int. J. Syst. Evol. Microbiol.">
        <title>Lactobacillus salitolerans sp. nov., a novel lactic acid bacterium isolated from spent mushroom substrates.</title>
        <authorList>
            <person name="Tohno M."/>
            <person name="Tanizawa Y."/>
            <person name="Kojima Y."/>
            <person name="Sakamoto M."/>
            <person name="Nakamura Y."/>
            <person name="Ohkuma M."/>
            <person name="Kobayashi H."/>
        </authorList>
    </citation>
    <scope>NUCLEOTIDE SEQUENCE [LARGE SCALE GENOMIC DNA]</scope>
    <source>
        <strain evidence="14 15">YK43</strain>
    </source>
</reference>
<evidence type="ECO:0000256" key="2">
    <source>
        <dbReference type="ARBA" id="ARBA00006706"/>
    </source>
</evidence>
<dbReference type="SFLD" id="SFLDG01017">
    <property type="entry name" value="Polyprenyl_Transferase_Like"/>
    <property type="match status" value="1"/>
</dbReference>
<dbReference type="GO" id="GO:0005737">
    <property type="term" value="C:cytoplasm"/>
    <property type="evidence" value="ECO:0007669"/>
    <property type="project" value="UniProtKB-ARBA"/>
</dbReference>
<organism evidence="14 15">
    <name type="scientific">Ligilactobacillus salitolerans</name>
    <dbReference type="NCBI Taxonomy" id="1808352"/>
    <lineage>
        <taxon>Bacteria</taxon>
        <taxon>Bacillati</taxon>
        <taxon>Bacillota</taxon>
        <taxon>Bacilli</taxon>
        <taxon>Lactobacillales</taxon>
        <taxon>Lactobacillaceae</taxon>
        <taxon>Ligilactobacillus</taxon>
    </lineage>
</organism>
<keyword evidence="5 12" id="KW-0808">Transferase</keyword>
<dbReference type="GO" id="GO:0016114">
    <property type="term" value="P:terpenoid biosynthetic process"/>
    <property type="evidence" value="ECO:0007669"/>
    <property type="project" value="UniProtKB-ARBA"/>
</dbReference>
<comment type="caution">
    <text evidence="14">The sequence shown here is derived from an EMBL/GenBank/DDBJ whole genome shotgun (WGS) entry which is preliminary data.</text>
</comment>
<keyword evidence="13" id="KW-1133">Transmembrane helix</keyword>
<dbReference type="EMBL" id="BFFP01000025">
    <property type="protein sequence ID" value="GBG95072.1"/>
    <property type="molecule type" value="Genomic_DNA"/>
</dbReference>
<evidence type="ECO:0000256" key="6">
    <source>
        <dbReference type="ARBA" id="ARBA00022723"/>
    </source>
</evidence>
<evidence type="ECO:0000256" key="9">
    <source>
        <dbReference type="ARBA" id="ARBA00032380"/>
    </source>
</evidence>
<evidence type="ECO:0000256" key="10">
    <source>
        <dbReference type="ARBA" id="ARBA00032873"/>
    </source>
</evidence>
<dbReference type="PROSITE" id="PS00723">
    <property type="entry name" value="POLYPRENYL_SYNTHASE_1"/>
    <property type="match status" value="1"/>
</dbReference>
<dbReference type="NCBIfam" id="NF045485">
    <property type="entry name" value="FPPsyn"/>
    <property type="match status" value="1"/>
</dbReference>
<dbReference type="InterPro" id="IPR053378">
    <property type="entry name" value="Prenyl_diphosphate_synthase"/>
</dbReference>
<dbReference type="RefSeq" id="WP_124977057.1">
    <property type="nucleotide sequence ID" value="NZ_BFFP01000025.1"/>
</dbReference>
<sequence length="295" mass="32076">MNNNKLKALQEGEIQRLNQMMTDYLSGMRNDDKLSQAMAYSVNAGGKRIRPLIIFATCAAFGVSLTNSAFIVAGSLEFVHTYSLIHDDLPEMDNDDLRRGQPTNHKVFGQALAVLAGDGLLTAAFEWLASAKLAPDKNLELCRLLAHAAGPSGMVDGQARDIEGTGHQLDLASLQALHAGKTGALIRYAFEAGGILAEASQAQQELLRRFGSDFGLAFQIYDDIMDVTSTVEKMGKAVHKDKGEQKNTYPAILGLEGAKKALQDTLRHAKACLEELAQTGLDVTVYQELLNYFML</sequence>
<dbReference type="PANTHER" id="PTHR43281:SF1">
    <property type="entry name" value="FARNESYL DIPHOSPHATE SYNTHASE"/>
    <property type="match status" value="1"/>
</dbReference>
<dbReference type="GO" id="GO:0046872">
    <property type="term" value="F:metal ion binding"/>
    <property type="evidence" value="ECO:0007669"/>
    <property type="project" value="UniProtKB-KW"/>
</dbReference>
<keyword evidence="6" id="KW-0479">Metal-binding</keyword>
<evidence type="ECO:0000256" key="4">
    <source>
        <dbReference type="ARBA" id="ARBA00015100"/>
    </source>
</evidence>
<dbReference type="CDD" id="cd00685">
    <property type="entry name" value="Trans_IPPS_HT"/>
    <property type="match status" value="1"/>
</dbReference>
<dbReference type="OrthoDB" id="9805316at2"/>
<keyword evidence="7" id="KW-0460">Magnesium</keyword>
<dbReference type="InterPro" id="IPR008949">
    <property type="entry name" value="Isoprenoid_synthase_dom_sf"/>
</dbReference>
<dbReference type="SFLD" id="SFLDS00005">
    <property type="entry name" value="Isoprenoid_Synthase_Type_I"/>
    <property type="match status" value="1"/>
</dbReference>
<dbReference type="Pfam" id="PF00348">
    <property type="entry name" value="polyprenyl_synt"/>
    <property type="match status" value="1"/>
</dbReference>
<dbReference type="AlphaFoldDB" id="A0A401IU66"/>
<comment type="catalytic activity">
    <reaction evidence="11">
        <text>isopentenyl diphosphate + (2E)-geranyl diphosphate = (2E,6E)-farnesyl diphosphate + diphosphate</text>
        <dbReference type="Rhea" id="RHEA:19361"/>
        <dbReference type="ChEBI" id="CHEBI:33019"/>
        <dbReference type="ChEBI" id="CHEBI:58057"/>
        <dbReference type="ChEBI" id="CHEBI:128769"/>
        <dbReference type="ChEBI" id="CHEBI:175763"/>
        <dbReference type="EC" id="2.5.1.10"/>
    </reaction>
</comment>
<evidence type="ECO:0000256" key="7">
    <source>
        <dbReference type="ARBA" id="ARBA00022842"/>
    </source>
</evidence>
<evidence type="ECO:0000256" key="1">
    <source>
        <dbReference type="ARBA" id="ARBA00001946"/>
    </source>
</evidence>
<dbReference type="InterPro" id="IPR000092">
    <property type="entry name" value="Polyprenyl_synt"/>
</dbReference>
<evidence type="ECO:0000256" key="12">
    <source>
        <dbReference type="RuleBase" id="RU004466"/>
    </source>
</evidence>
<proteinExistence type="inferred from homology"/>
<gene>
    <name evidence="14" type="ORF">LFYK43_15310</name>
</gene>
<comment type="cofactor">
    <cofactor evidence="1">
        <name>Mg(2+)</name>
        <dbReference type="ChEBI" id="CHEBI:18420"/>
    </cofactor>
</comment>
<dbReference type="Proteomes" id="UP000286848">
    <property type="component" value="Unassembled WGS sequence"/>
</dbReference>
<dbReference type="PROSITE" id="PS00444">
    <property type="entry name" value="POLYPRENYL_SYNTHASE_2"/>
    <property type="match status" value="1"/>
</dbReference>